<evidence type="ECO:0000313" key="2">
    <source>
        <dbReference type="EMBL" id="CAE7200347.1"/>
    </source>
</evidence>
<sequence length="75" mass="7991">MPATEVADDFAEELDQTVRRSSRLAGRPAVPPVVLAISSEDGSERLSHTTLLPHSGKMDPSSSIMLKCLPDGSQT</sequence>
<gene>
    <name evidence="2" type="ORF">PTTW11_08637</name>
</gene>
<feature type="region of interest" description="Disordered" evidence="1">
    <location>
        <begin position="41"/>
        <end position="75"/>
    </location>
</feature>
<protein>
    <submittedName>
        <fullName evidence="2">Uncharacterized protein</fullName>
    </submittedName>
</protein>
<proteinExistence type="predicted"/>
<evidence type="ECO:0000256" key="1">
    <source>
        <dbReference type="SAM" id="MobiDB-lite"/>
    </source>
</evidence>
<organism evidence="2 3">
    <name type="scientific">Pyrenophora teres f. teres</name>
    <dbReference type="NCBI Taxonomy" id="97479"/>
    <lineage>
        <taxon>Eukaryota</taxon>
        <taxon>Fungi</taxon>
        <taxon>Dikarya</taxon>
        <taxon>Ascomycota</taxon>
        <taxon>Pezizomycotina</taxon>
        <taxon>Dothideomycetes</taxon>
        <taxon>Pleosporomycetidae</taxon>
        <taxon>Pleosporales</taxon>
        <taxon>Pleosporineae</taxon>
        <taxon>Pleosporaceae</taxon>
        <taxon>Pyrenophora</taxon>
    </lineage>
</organism>
<reference evidence="2" key="1">
    <citation type="submission" date="2021-02" db="EMBL/GenBank/DDBJ databases">
        <authorList>
            <person name="Syme A R."/>
            <person name="Syme A R."/>
            <person name="Moolhuijzen P."/>
        </authorList>
    </citation>
    <scope>NUCLEOTIDE SEQUENCE</scope>
    <source>
        <strain evidence="2">W1-1</strain>
    </source>
</reference>
<dbReference type="AlphaFoldDB" id="A0A6S6WEQ4"/>
<dbReference type="Proteomes" id="UP000472372">
    <property type="component" value="Chromosome 8"/>
</dbReference>
<accession>A0A6S6WEQ4</accession>
<evidence type="ECO:0000313" key="3">
    <source>
        <dbReference type="Proteomes" id="UP000472372"/>
    </source>
</evidence>
<dbReference type="EMBL" id="HG992984">
    <property type="protein sequence ID" value="CAE7200347.1"/>
    <property type="molecule type" value="Genomic_DNA"/>
</dbReference>
<name>A0A6S6WEQ4_9PLEO</name>